<dbReference type="Proteomes" id="UP001596113">
    <property type="component" value="Unassembled WGS sequence"/>
</dbReference>
<feature type="transmembrane region" description="Helical" evidence="7">
    <location>
        <begin position="305"/>
        <end position="323"/>
    </location>
</feature>
<comment type="similarity">
    <text evidence="2">Belongs to the acyltransferase 3 family.</text>
</comment>
<feature type="transmembrane region" description="Helical" evidence="7">
    <location>
        <begin position="134"/>
        <end position="155"/>
    </location>
</feature>
<protein>
    <submittedName>
        <fullName evidence="9">Acyltransferase</fullName>
    </submittedName>
</protein>
<name>A0ABW0HYM4_9BACL</name>
<evidence type="ECO:0000259" key="8">
    <source>
        <dbReference type="Pfam" id="PF01757"/>
    </source>
</evidence>
<evidence type="ECO:0000256" key="3">
    <source>
        <dbReference type="ARBA" id="ARBA00022475"/>
    </source>
</evidence>
<feature type="transmembrane region" description="Helical" evidence="7">
    <location>
        <begin position="90"/>
        <end position="112"/>
    </location>
</feature>
<evidence type="ECO:0000313" key="10">
    <source>
        <dbReference type="Proteomes" id="UP001596113"/>
    </source>
</evidence>
<dbReference type="PANTHER" id="PTHR40074:SF2">
    <property type="entry name" value="O-ACETYLTRANSFERASE WECH"/>
    <property type="match status" value="1"/>
</dbReference>
<feature type="transmembrane region" description="Helical" evidence="7">
    <location>
        <begin position="193"/>
        <end position="212"/>
    </location>
</feature>
<dbReference type="PANTHER" id="PTHR40074">
    <property type="entry name" value="O-ACETYLTRANSFERASE WECH"/>
    <property type="match status" value="1"/>
</dbReference>
<comment type="subcellular location">
    <subcellularLocation>
        <location evidence="1">Cell membrane</location>
        <topology evidence="1">Multi-pass membrane protein</topology>
    </subcellularLocation>
</comment>
<accession>A0ABW0HYM4</accession>
<evidence type="ECO:0000256" key="5">
    <source>
        <dbReference type="ARBA" id="ARBA00022989"/>
    </source>
</evidence>
<evidence type="ECO:0000313" key="9">
    <source>
        <dbReference type="EMBL" id="MFC5405395.1"/>
    </source>
</evidence>
<feature type="domain" description="Acyltransferase 3" evidence="8">
    <location>
        <begin position="11"/>
        <end position="355"/>
    </location>
</feature>
<comment type="caution">
    <text evidence="9">The sequence shown here is derived from an EMBL/GenBank/DDBJ whole genome shotgun (WGS) entry which is preliminary data.</text>
</comment>
<keyword evidence="6 7" id="KW-0472">Membrane</keyword>
<feature type="transmembrane region" description="Helical" evidence="7">
    <location>
        <begin position="15"/>
        <end position="37"/>
    </location>
</feature>
<keyword evidence="5 7" id="KW-1133">Transmembrane helix</keyword>
<dbReference type="RefSeq" id="WP_378136595.1">
    <property type="nucleotide sequence ID" value="NZ_JBHSMI010000029.1"/>
</dbReference>
<feature type="transmembrane region" description="Helical" evidence="7">
    <location>
        <begin position="274"/>
        <end position="293"/>
    </location>
</feature>
<dbReference type="GO" id="GO:0016746">
    <property type="term" value="F:acyltransferase activity"/>
    <property type="evidence" value="ECO:0007669"/>
    <property type="project" value="UniProtKB-KW"/>
</dbReference>
<keyword evidence="10" id="KW-1185">Reference proteome</keyword>
<keyword evidence="9" id="KW-0012">Acyltransferase</keyword>
<feature type="transmembrane region" description="Helical" evidence="7">
    <location>
        <begin position="167"/>
        <end position="187"/>
    </location>
</feature>
<sequence length="396" mass="46142">MKANRDQDRIPELQLVRALAILCVLTVHASASATIAMQHSGYYWFYNFLNIFAKVGTPTFIFLSSFVLFYSYYCRPLDGKLISSFYKKRLLYILVPYALFSVIYFVMVRYSANEVLFDADALATFWKKLITGKAYAHLYFVFISIQFYVLFPVLLWATKRWARMVHFLIPIGFIVQWSFVLLNKYYWQVTNKGSWSLSYFSFFFLGAALGIYYPKIKNWIVVSKANASLSRVLGWGLLWATWLTIALAHVSIYYQARANGVRYNSMLYEFLWNFHSITAALVIVQAAFFIYRRFPTSLSRLLQPIGQYSFGIYLIHLLFLYIYDRFMPDYGISWMSHMKYLGSWIVMLSGSLAAVAFSAKFLPAAWMLFGRLPEHGGSRRNAVTRKFNGTEVRTER</sequence>
<gene>
    <name evidence="9" type="ORF">ACFPOF_21845</name>
</gene>
<reference evidence="10" key="1">
    <citation type="journal article" date="2019" name="Int. J. Syst. Evol. Microbiol.">
        <title>The Global Catalogue of Microorganisms (GCM) 10K type strain sequencing project: providing services to taxonomists for standard genome sequencing and annotation.</title>
        <authorList>
            <consortium name="The Broad Institute Genomics Platform"/>
            <consortium name="The Broad Institute Genome Sequencing Center for Infectious Disease"/>
            <person name="Wu L."/>
            <person name="Ma J."/>
        </authorList>
    </citation>
    <scope>NUCLEOTIDE SEQUENCE [LARGE SCALE GENOMIC DNA]</scope>
    <source>
        <strain evidence="10">CGMCC 1.18575</strain>
    </source>
</reference>
<feature type="transmembrane region" description="Helical" evidence="7">
    <location>
        <begin position="343"/>
        <end position="369"/>
    </location>
</feature>
<keyword evidence="9" id="KW-0808">Transferase</keyword>
<evidence type="ECO:0000256" key="2">
    <source>
        <dbReference type="ARBA" id="ARBA00007400"/>
    </source>
</evidence>
<feature type="transmembrane region" description="Helical" evidence="7">
    <location>
        <begin position="232"/>
        <end position="254"/>
    </location>
</feature>
<organism evidence="9 10">
    <name type="scientific">Cohnella soli</name>
    <dbReference type="NCBI Taxonomy" id="425005"/>
    <lineage>
        <taxon>Bacteria</taxon>
        <taxon>Bacillati</taxon>
        <taxon>Bacillota</taxon>
        <taxon>Bacilli</taxon>
        <taxon>Bacillales</taxon>
        <taxon>Paenibacillaceae</taxon>
        <taxon>Cohnella</taxon>
    </lineage>
</organism>
<evidence type="ECO:0000256" key="6">
    <source>
        <dbReference type="ARBA" id="ARBA00023136"/>
    </source>
</evidence>
<dbReference type="Pfam" id="PF01757">
    <property type="entry name" value="Acyl_transf_3"/>
    <property type="match status" value="1"/>
</dbReference>
<evidence type="ECO:0000256" key="7">
    <source>
        <dbReference type="SAM" id="Phobius"/>
    </source>
</evidence>
<evidence type="ECO:0000256" key="1">
    <source>
        <dbReference type="ARBA" id="ARBA00004651"/>
    </source>
</evidence>
<dbReference type="EMBL" id="JBHSMI010000029">
    <property type="protein sequence ID" value="MFC5405395.1"/>
    <property type="molecule type" value="Genomic_DNA"/>
</dbReference>
<proteinExistence type="inferred from homology"/>
<evidence type="ECO:0000256" key="4">
    <source>
        <dbReference type="ARBA" id="ARBA00022692"/>
    </source>
</evidence>
<keyword evidence="3" id="KW-1003">Cell membrane</keyword>
<feature type="transmembrane region" description="Helical" evidence="7">
    <location>
        <begin position="43"/>
        <end position="69"/>
    </location>
</feature>
<dbReference type="InterPro" id="IPR002656">
    <property type="entry name" value="Acyl_transf_3_dom"/>
</dbReference>
<keyword evidence="4 7" id="KW-0812">Transmembrane</keyword>